<evidence type="ECO:0000256" key="1">
    <source>
        <dbReference type="SAM" id="MobiDB-lite"/>
    </source>
</evidence>
<feature type="compositionally biased region" description="Low complexity" evidence="1">
    <location>
        <begin position="1163"/>
        <end position="1178"/>
    </location>
</feature>
<evidence type="ECO:0000259" key="2">
    <source>
        <dbReference type="Pfam" id="PF04195"/>
    </source>
</evidence>
<dbReference type="EMBL" id="BQNB010015429">
    <property type="protein sequence ID" value="GJT39937.1"/>
    <property type="molecule type" value="Genomic_DNA"/>
</dbReference>
<evidence type="ECO:0000313" key="3">
    <source>
        <dbReference type="EMBL" id="GJT39937.1"/>
    </source>
</evidence>
<proteinExistence type="predicted"/>
<reference evidence="3" key="2">
    <citation type="submission" date="2022-01" db="EMBL/GenBank/DDBJ databases">
        <authorList>
            <person name="Yamashiro T."/>
            <person name="Shiraishi A."/>
            <person name="Satake H."/>
            <person name="Nakayama K."/>
        </authorList>
    </citation>
    <scope>NUCLEOTIDE SEQUENCE</scope>
</reference>
<feature type="region of interest" description="Disordered" evidence="1">
    <location>
        <begin position="1110"/>
        <end position="1130"/>
    </location>
</feature>
<evidence type="ECO:0000313" key="4">
    <source>
        <dbReference type="Proteomes" id="UP001151760"/>
    </source>
</evidence>
<protein>
    <submittedName>
        <fullName evidence="3">Zinc knuckle CX2CX4HX4C containing protein</fullName>
    </submittedName>
</protein>
<dbReference type="PANTHER" id="PTHR31286">
    <property type="entry name" value="GLYCINE-RICH CELL WALL STRUCTURAL PROTEIN 1.8-LIKE"/>
    <property type="match status" value="1"/>
</dbReference>
<dbReference type="Pfam" id="PF04195">
    <property type="entry name" value="Transposase_28"/>
    <property type="match status" value="1"/>
</dbReference>
<accession>A0ABQ5DLZ7</accession>
<reference evidence="3" key="1">
    <citation type="journal article" date="2022" name="Int. J. Mol. Sci.">
        <title>Draft Genome of Tanacetum Coccineum: Genomic Comparison of Closely Related Tanacetum-Family Plants.</title>
        <authorList>
            <person name="Yamashiro T."/>
            <person name="Shiraishi A."/>
            <person name="Nakayama K."/>
            <person name="Satake H."/>
        </authorList>
    </citation>
    <scope>NUCLEOTIDE SEQUENCE</scope>
</reference>
<dbReference type="InterPro" id="IPR040256">
    <property type="entry name" value="At4g02000-like"/>
</dbReference>
<name>A0ABQ5DLZ7_9ASTR</name>
<gene>
    <name evidence="3" type="ORF">Tco_0939802</name>
</gene>
<feature type="region of interest" description="Disordered" evidence="1">
    <location>
        <begin position="637"/>
        <end position="686"/>
    </location>
</feature>
<comment type="caution">
    <text evidence="3">The sequence shown here is derived from an EMBL/GenBank/DDBJ whole genome shotgun (WGS) entry which is preliminary data.</text>
</comment>
<feature type="domain" description="Transposase (putative) gypsy type" evidence="2">
    <location>
        <begin position="237"/>
        <end position="300"/>
    </location>
</feature>
<organism evidence="3 4">
    <name type="scientific">Tanacetum coccineum</name>
    <dbReference type="NCBI Taxonomy" id="301880"/>
    <lineage>
        <taxon>Eukaryota</taxon>
        <taxon>Viridiplantae</taxon>
        <taxon>Streptophyta</taxon>
        <taxon>Embryophyta</taxon>
        <taxon>Tracheophyta</taxon>
        <taxon>Spermatophyta</taxon>
        <taxon>Magnoliopsida</taxon>
        <taxon>eudicotyledons</taxon>
        <taxon>Gunneridae</taxon>
        <taxon>Pentapetalae</taxon>
        <taxon>asterids</taxon>
        <taxon>campanulids</taxon>
        <taxon>Asterales</taxon>
        <taxon>Asteraceae</taxon>
        <taxon>Asteroideae</taxon>
        <taxon>Anthemideae</taxon>
        <taxon>Anthemidinae</taxon>
        <taxon>Tanacetum</taxon>
    </lineage>
</organism>
<keyword evidence="4" id="KW-1185">Reference proteome</keyword>
<feature type="compositionally biased region" description="Polar residues" evidence="1">
    <location>
        <begin position="658"/>
        <end position="677"/>
    </location>
</feature>
<feature type="compositionally biased region" description="Polar residues" evidence="1">
    <location>
        <begin position="1179"/>
        <end position="1188"/>
    </location>
</feature>
<dbReference type="PANTHER" id="PTHR31286:SF99">
    <property type="entry name" value="DUF4283 DOMAIN-CONTAINING PROTEIN"/>
    <property type="match status" value="1"/>
</dbReference>
<dbReference type="Proteomes" id="UP001151760">
    <property type="component" value="Unassembled WGS sequence"/>
</dbReference>
<sequence length="1235" mass="137700">MEQIYAKYESNWKYNDGLLNEIREDLRRKAYNEPDVVKDYDEDLSSGVEIMVMGDISFSYTNDDDDLESDNDTPNALVEEVVKKTIKKQAKPLITYDKTNENTTLSEAQGCDPANHLWRESDENRLEQGYPYLSVIVGASRDLKGLQSFIEGYNAKGVGLRVVDSHTGNHREDDFTPLETIRSAKNILHTQTCTLTKDELTKFLTDYGILSEYKVMLPKSNQTIYDAPDGFVGLYTHSFSLANLRLPLPKFFYDVLEYFRVHLSRLNHFGYAKLTTFAVMCKAYGGEPSVDLFRGFFNLYPSWEWLAFAKRPEEDSFLDPILFLLGLKMSWEHSPKRPAIFVRGQALSWFQLWFPVCSINNEPPLLEVELLDSANLEQLVENTADSRGSLVCEEMPVIGSSSVVERMKSRKCRMKGSTKPLVKPLRVETVVDCHLMISNVTPSAWRGHLDNQLDVELLDLHDRCYMKGECEVLKERERARDRECEELRLADFDSNHVVNVLRQKIKSLLDESQRLAEKGKLEAVEALFCQEIEALKCNRAEVVSKVVPYVAMELVHSNEMVVIVEKLMSFAIFYKSCAALEEVANMKEPFDLAKVKGYRPTYKKEHTKAGNDLDTATFPFLSEVVADPSASVEALLSKKSKSIRRPTPTKTHALAPSAPSQKATSSSAPHQNLSNEGPSIHKDWSRGTKVFDGESIGLKGGIEVVEVVVKWNDGGRGGICEGIEGEEPLHRVTYRIKSLKGGLSSGSQPRLATRVKANHNSWIPNSTVIQEDILGSEWTHDGLSKTNVTVSQDVGENVLNMGGDTHGKGSCFPITNPISDLKDTKVKLGLSTPGNNIISELFGISLKTYKDFEEFINNIELAFKAKNLDDNITNKVSPSDPIVQSVDINTKSTSYAGVAGAVTKEQLKVTSNFRPLVADHVFNGVNISIPLKVIQKVSTRLEHTLYGYFIGKRLAFLVVEYYARNNWAGLEAVLEGSPWMILNSSIILKKWSMGTSLLKEELTGIPIWVKLHDVPLQVFEEDGISLIATFIGKPIMLDSYTSFMCNDSWGRSSFARCLIEVNSKADLVDVVTIVIHSLNGDDFTKETICVGPPIVTTSNVVTPTVEKTNDGFQTVGKKKKRKGKSTSTNGCQFAGLSVKQNVRYEPKATPSAPKKGPTIVGNTSKSSSSLKTTGTSSKNDNIFTSNSYSALNDEEEEVEDVYDESANLYIKPVEVLLSRLLVVSFFSLVNCSSCN</sequence>
<dbReference type="InterPro" id="IPR007321">
    <property type="entry name" value="Transposase_28"/>
</dbReference>
<feature type="region of interest" description="Disordered" evidence="1">
    <location>
        <begin position="1144"/>
        <end position="1188"/>
    </location>
</feature>